<accession>A0ABM0M993</accession>
<gene>
    <name evidence="8" type="primary">LOC100371211</name>
</gene>
<dbReference type="RefSeq" id="XP_006816584.1">
    <property type="nucleotide sequence ID" value="XM_006816521.1"/>
</dbReference>
<evidence type="ECO:0000256" key="2">
    <source>
        <dbReference type="ARBA" id="ARBA00022737"/>
    </source>
</evidence>
<feature type="disulfide bond" evidence="4">
    <location>
        <begin position="30"/>
        <end position="47"/>
    </location>
</feature>
<dbReference type="SMART" id="SM00181">
    <property type="entry name" value="EGF"/>
    <property type="match status" value="3"/>
</dbReference>
<feature type="disulfide bond" evidence="4">
    <location>
        <begin position="126"/>
        <end position="135"/>
    </location>
</feature>
<feature type="domain" description="EGF-like" evidence="6">
    <location>
        <begin position="60"/>
        <end position="97"/>
    </location>
</feature>
<dbReference type="Gene3D" id="2.10.25.10">
    <property type="entry name" value="Laminin"/>
    <property type="match status" value="2"/>
</dbReference>
<feature type="domain" description="EGF-like" evidence="6">
    <location>
        <begin position="22"/>
        <end position="59"/>
    </location>
</feature>
<feature type="chain" id="PRO_5045081681" evidence="5">
    <location>
        <begin position="18"/>
        <end position="276"/>
    </location>
</feature>
<keyword evidence="1 4" id="KW-0245">EGF-like domain</keyword>
<dbReference type="PROSITE" id="PS01186">
    <property type="entry name" value="EGF_2"/>
    <property type="match status" value="2"/>
</dbReference>
<evidence type="ECO:0000313" key="7">
    <source>
        <dbReference type="Proteomes" id="UP000694865"/>
    </source>
</evidence>
<reference evidence="8" key="1">
    <citation type="submission" date="2025-08" db="UniProtKB">
        <authorList>
            <consortium name="RefSeq"/>
        </authorList>
    </citation>
    <scope>IDENTIFICATION</scope>
    <source>
        <tissue evidence="8">Testes</tissue>
    </source>
</reference>
<dbReference type="PANTHER" id="PTHR24049">
    <property type="entry name" value="CRUMBS FAMILY MEMBER"/>
    <property type="match status" value="1"/>
</dbReference>
<evidence type="ECO:0000256" key="3">
    <source>
        <dbReference type="ARBA" id="ARBA00023157"/>
    </source>
</evidence>
<dbReference type="InterPro" id="IPR051022">
    <property type="entry name" value="Notch_Cell-Fate_Det"/>
</dbReference>
<feature type="disulfide bond" evidence="4">
    <location>
        <begin position="87"/>
        <end position="96"/>
    </location>
</feature>
<dbReference type="PROSITE" id="PS50026">
    <property type="entry name" value="EGF_3"/>
    <property type="match status" value="3"/>
</dbReference>
<dbReference type="GeneID" id="100371211"/>
<dbReference type="SUPFAM" id="SSF57196">
    <property type="entry name" value="EGF/Laminin"/>
    <property type="match status" value="2"/>
</dbReference>
<evidence type="ECO:0000256" key="1">
    <source>
        <dbReference type="ARBA" id="ARBA00022536"/>
    </source>
</evidence>
<keyword evidence="2" id="KW-0677">Repeat</keyword>
<keyword evidence="7" id="KW-1185">Reference proteome</keyword>
<feature type="domain" description="EGF-like" evidence="6">
    <location>
        <begin position="98"/>
        <end position="136"/>
    </location>
</feature>
<name>A0ABM0M993_SACKO</name>
<keyword evidence="5" id="KW-0732">Signal</keyword>
<dbReference type="InterPro" id="IPR000742">
    <property type="entry name" value="EGF"/>
</dbReference>
<evidence type="ECO:0000256" key="5">
    <source>
        <dbReference type="SAM" id="SignalP"/>
    </source>
</evidence>
<feature type="disulfide bond" evidence="4">
    <location>
        <begin position="49"/>
        <end position="58"/>
    </location>
</feature>
<evidence type="ECO:0000259" key="6">
    <source>
        <dbReference type="PROSITE" id="PS50026"/>
    </source>
</evidence>
<comment type="caution">
    <text evidence="4">Lacks conserved residue(s) required for the propagation of feature annotation.</text>
</comment>
<dbReference type="Proteomes" id="UP000694865">
    <property type="component" value="Unplaced"/>
</dbReference>
<organism evidence="7 8">
    <name type="scientific">Saccoglossus kowalevskii</name>
    <name type="common">Acorn worm</name>
    <dbReference type="NCBI Taxonomy" id="10224"/>
    <lineage>
        <taxon>Eukaryota</taxon>
        <taxon>Metazoa</taxon>
        <taxon>Hemichordata</taxon>
        <taxon>Enteropneusta</taxon>
        <taxon>Harrimaniidae</taxon>
        <taxon>Saccoglossus</taxon>
    </lineage>
</organism>
<dbReference type="PROSITE" id="PS00022">
    <property type="entry name" value="EGF_1"/>
    <property type="match status" value="3"/>
</dbReference>
<keyword evidence="3 4" id="KW-1015">Disulfide bond</keyword>
<evidence type="ECO:0000256" key="4">
    <source>
        <dbReference type="PROSITE-ProRule" id="PRU00076"/>
    </source>
</evidence>
<evidence type="ECO:0000313" key="8">
    <source>
        <dbReference type="RefSeq" id="XP_006816584.1"/>
    </source>
</evidence>
<protein>
    <submittedName>
        <fullName evidence="8">Neurogenic locus notch homolog protein 1-like</fullName>
    </submittedName>
</protein>
<feature type="signal peptide" evidence="5">
    <location>
        <begin position="1"/>
        <end position="17"/>
    </location>
</feature>
<sequence length="276" mass="29764">MMILVAALCMCLGLVSGAGRPEPPSCGYGCMNGGMCDWTGNSEDYNCVCQDGYTGRFCEMQICSDEGSCSNNGNCEDDGYGNMFCNCNAEYAGFYCETQISCIAPAEECVNGGYCMSDSYGEHCQCPDGYTGVKCEKVISPCTSCLVNVTCDVEPCECQGWDCQDPGQMYHTTCVQCEGTEYDECNYNPWNSPTMMCEEGCMSKRSRTGDGMWVERGCANDECWNGCDEHGMGPCVSCCYDDYCNAYDADISAGRSLLGISMVGASMACILAIIVA</sequence>
<proteinExistence type="predicted"/>
<feature type="disulfide bond" evidence="4">
    <location>
        <begin position="26"/>
        <end position="36"/>
    </location>
</feature>